<comment type="function">
    <text evidence="8">Catalyzes the phospholipid dependent N-acylation of the N-terminal cysteine of apolipoprotein, the last step in lipoprotein maturation.</text>
</comment>
<dbReference type="UniPathway" id="UPA00666"/>
<evidence type="ECO:0000256" key="9">
    <source>
        <dbReference type="SAM" id="MobiDB-lite"/>
    </source>
</evidence>
<dbReference type="Proteomes" id="UP000002524">
    <property type="component" value="Chromosome 1"/>
</dbReference>
<comment type="similarity">
    <text evidence="8">Belongs to the CN hydrolase family. Apolipoprotein N-acyltransferase subfamily.</text>
</comment>
<comment type="pathway">
    <text evidence="8">Protein modification; lipoprotein biosynthesis (N-acyl transfer).</text>
</comment>
<dbReference type="GO" id="GO:0005886">
    <property type="term" value="C:plasma membrane"/>
    <property type="evidence" value="ECO:0000318"/>
    <property type="project" value="GO_Central"/>
</dbReference>
<comment type="subcellular location">
    <subcellularLocation>
        <location evidence="1 8">Cell membrane</location>
        <topology evidence="1 8">Multi-pass membrane protein</topology>
    </subcellularLocation>
</comment>
<evidence type="ECO:0000259" key="10">
    <source>
        <dbReference type="PROSITE" id="PS50263"/>
    </source>
</evidence>
<evidence type="ECO:0000256" key="1">
    <source>
        <dbReference type="ARBA" id="ARBA00004651"/>
    </source>
</evidence>
<keyword evidence="2 8" id="KW-1003">Cell membrane</keyword>
<keyword evidence="5 8" id="KW-1133">Transmembrane helix</keyword>
<feature type="transmembrane region" description="Helical" evidence="8">
    <location>
        <begin position="65"/>
        <end position="80"/>
    </location>
</feature>
<dbReference type="PROSITE" id="PS50263">
    <property type="entry name" value="CN_HYDROLASE"/>
    <property type="match status" value="1"/>
</dbReference>
<keyword evidence="4 8" id="KW-0812">Transmembrane</keyword>
<dbReference type="Gene3D" id="3.60.110.10">
    <property type="entry name" value="Carbon-nitrogen hydrolase"/>
    <property type="match status" value="1"/>
</dbReference>
<dbReference type="CDD" id="cd07571">
    <property type="entry name" value="ALP_N-acyl_transferase"/>
    <property type="match status" value="1"/>
</dbReference>
<feature type="domain" description="CN hydrolase" evidence="10">
    <location>
        <begin position="249"/>
        <end position="479"/>
    </location>
</feature>
<dbReference type="SUPFAM" id="SSF56317">
    <property type="entry name" value="Carbon-nitrogen hydrolase"/>
    <property type="match status" value="1"/>
</dbReference>
<feature type="transmembrane region" description="Helical" evidence="8">
    <location>
        <begin position="219"/>
        <end position="235"/>
    </location>
</feature>
<dbReference type="GO" id="GO:0042158">
    <property type="term" value="P:lipoprotein biosynthetic process"/>
    <property type="evidence" value="ECO:0000318"/>
    <property type="project" value="GO_Central"/>
</dbReference>
<dbReference type="PATRIC" id="fig|243230.17.peg.1550"/>
<evidence type="ECO:0000256" key="5">
    <source>
        <dbReference type="ARBA" id="ARBA00022989"/>
    </source>
</evidence>
<dbReference type="HAMAP" id="MF_01148">
    <property type="entry name" value="Lnt"/>
    <property type="match status" value="1"/>
</dbReference>
<comment type="catalytic activity">
    <reaction evidence="8">
        <text>N-terminal S-1,2-diacyl-sn-glyceryl-L-cysteinyl-[lipoprotein] + a glycerophospholipid = N-acyl-S-1,2-diacyl-sn-glyceryl-L-cysteinyl-[lipoprotein] + a 2-acyl-sn-glycero-3-phospholipid + H(+)</text>
        <dbReference type="Rhea" id="RHEA:48228"/>
        <dbReference type="Rhea" id="RHEA-COMP:14681"/>
        <dbReference type="Rhea" id="RHEA-COMP:14684"/>
        <dbReference type="ChEBI" id="CHEBI:15378"/>
        <dbReference type="ChEBI" id="CHEBI:136912"/>
        <dbReference type="ChEBI" id="CHEBI:140656"/>
        <dbReference type="ChEBI" id="CHEBI:140657"/>
        <dbReference type="ChEBI" id="CHEBI:140660"/>
        <dbReference type="EC" id="2.3.1.269"/>
    </reaction>
</comment>
<dbReference type="PANTHER" id="PTHR38686:SF1">
    <property type="entry name" value="APOLIPOPROTEIN N-ACYLTRANSFERASE"/>
    <property type="match status" value="1"/>
</dbReference>
<organism evidence="11 12">
    <name type="scientific">Deinococcus radiodurans (strain ATCC 13939 / DSM 20539 / JCM 16871 / CCUG 27074 / LMG 4051 / NBRC 15346 / NCIMB 9279 / VKM B-1422 / R1)</name>
    <dbReference type="NCBI Taxonomy" id="243230"/>
    <lineage>
        <taxon>Bacteria</taxon>
        <taxon>Thermotogati</taxon>
        <taxon>Deinococcota</taxon>
        <taxon>Deinococci</taxon>
        <taxon>Deinococcales</taxon>
        <taxon>Deinococcaceae</taxon>
        <taxon>Deinococcus</taxon>
    </lineage>
</organism>
<dbReference type="InterPro" id="IPR003010">
    <property type="entry name" value="C-N_Hydrolase"/>
</dbReference>
<dbReference type="PANTHER" id="PTHR38686">
    <property type="entry name" value="APOLIPOPROTEIN N-ACYLTRANSFERASE"/>
    <property type="match status" value="1"/>
</dbReference>
<dbReference type="EMBL" id="AE000513">
    <property type="protein sequence ID" value="AAF10923.1"/>
    <property type="molecule type" value="Genomic_DNA"/>
</dbReference>
<dbReference type="GO" id="GO:0016410">
    <property type="term" value="F:N-acyltransferase activity"/>
    <property type="evidence" value="ECO:0000318"/>
    <property type="project" value="GO_Central"/>
</dbReference>
<sequence length="517" mass="56017">MHAASIGEGRPPTKARDSQMPGRDPSPFRHVHSVPMPRRPHLPPPAVSALLGVALALTMPPLKTGLLAPFVLAALLWYAAQAPAPRQVAGRVWWAVFALTTIHLWWLTAFLGNIFSFPPAGVLAFALYALEGGFFALMAYVVARLVHSPRGRVWALAGGWGVVEYLRFLGPLAFPWPTLGYALLPTPLIQVADLGGVLLASVLILGLAAALASRSKKGVLTVSLVWLAALGYGLTRTPGEGPEQPMRVLRTTFDSFGRATGYVSPEQQFSQMLPVSQSRPPGSVLVWSETALMLPAPPSTVPQFPAPGITGLRTLTPDQNSVISVNTDGQVTGQNVKAKLVPFGEEFPFYRILKPVYGLFEKALGFEFGSLEAARTVQPLSLNGVKYGTYVCYDSVFPWVARQLARQGAGLLVNPSNDGWYQGWGVQQHFWMGRVRAIEQRRWLVRSVNLGVAGAVDDLGRPVQTVDRGDAVQSLDVRPKLLGRQTLYARLGDTPALALLLALVGVGVWRRREGIHS</sequence>
<dbReference type="PIR" id="B75407">
    <property type="entry name" value="B75407"/>
</dbReference>
<dbReference type="HOGENOM" id="CLU_019563_3_1_0"/>
<evidence type="ECO:0000256" key="8">
    <source>
        <dbReference type="HAMAP-Rule" id="MF_01148"/>
    </source>
</evidence>
<name>Q9RUN1_DEIRA</name>
<accession>Q9RUN1</accession>
<keyword evidence="7 8" id="KW-0012">Acyltransferase</keyword>
<evidence type="ECO:0000256" key="7">
    <source>
        <dbReference type="ARBA" id="ARBA00023315"/>
    </source>
</evidence>
<evidence type="ECO:0000256" key="4">
    <source>
        <dbReference type="ARBA" id="ARBA00022692"/>
    </source>
</evidence>
<feature type="transmembrane region" description="Helical" evidence="8">
    <location>
        <begin position="92"/>
        <end position="115"/>
    </location>
</feature>
<proteinExistence type="inferred from homology"/>
<reference evidence="11 12" key="1">
    <citation type="journal article" date="1999" name="Science">
        <title>Genome sequence of the radioresistant bacterium Deinococcus radiodurans R1.</title>
        <authorList>
            <person name="White O."/>
            <person name="Eisen J.A."/>
            <person name="Heidelberg J.F."/>
            <person name="Hickey E.K."/>
            <person name="Peterson J.D."/>
            <person name="Dodson R.J."/>
            <person name="Haft D.H."/>
            <person name="Gwinn M.L."/>
            <person name="Nelson W.C."/>
            <person name="Richardson D.L."/>
            <person name="Moffat K.S."/>
            <person name="Qin H."/>
            <person name="Jiang L."/>
            <person name="Pamphile W."/>
            <person name="Crosby M."/>
            <person name="Shen M."/>
            <person name="Vamathevan J.J."/>
            <person name="Lam P."/>
            <person name="McDonald L."/>
            <person name="Utterback T."/>
            <person name="Zalewski C."/>
            <person name="Makarova K.S."/>
            <person name="Aravind L."/>
            <person name="Daly M.J."/>
            <person name="Minton K.W."/>
            <person name="Fleischmann R.D."/>
            <person name="Ketchum K.A."/>
            <person name="Nelson K.E."/>
            <person name="Salzberg S."/>
            <person name="Smith H.O."/>
            <person name="Venter J.C."/>
            <person name="Fraser C.M."/>
        </authorList>
    </citation>
    <scope>NUCLEOTIDE SEQUENCE [LARGE SCALE GENOMIC DNA]</scope>
    <source>
        <strain evidence="12">ATCC 13939 / DSM 20539 / JCM 16871 / LMG 4051 / NBRC 15346 / NCIMB 9279 / R1 / VKM B-1422</strain>
    </source>
</reference>
<evidence type="ECO:0000313" key="11">
    <source>
        <dbReference type="EMBL" id="AAF10923.1"/>
    </source>
</evidence>
<dbReference type="InterPro" id="IPR036526">
    <property type="entry name" value="C-N_Hydrolase_sf"/>
</dbReference>
<dbReference type="EnsemblBacteria" id="AAF10923">
    <property type="protein sequence ID" value="AAF10923"/>
    <property type="gene ID" value="DR_1353"/>
</dbReference>
<feature type="transmembrane region" description="Helical" evidence="8">
    <location>
        <begin position="121"/>
        <end position="141"/>
    </location>
</feature>
<gene>
    <name evidence="8" type="primary">lnt</name>
    <name evidence="11" type="ordered locus">DR_1353</name>
</gene>
<feature type="transmembrane region" description="Helical" evidence="8">
    <location>
        <begin position="487"/>
        <end position="509"/>
    </location>
</feature>
<keyword evidence="6 8" id="KW-0472">Membrane</keyword>
<feature type="transmembrane region" description="Helical" evidence="8">
    <location>
        <begin position="194"/>
        <end position="212"/>
    </location>
</feature>
<dbReference type="PaxDb" id="243230-DR_1353"/>
<dbReference type="KEGG" id="dra:DR_1353"/>
<evidence type="ECO:0000256" key="6">
    <source>
        <dbReference type="ARBA" id="ARBA00023136"/>
    </source>
</evidence>
<dbReference type="Pfam" id="PF00795">
    <property type="entry name" value="CN_hydrolase"/>
    <property type="match status" value="1"/>
</dbReference>
<dbReference type="eggNOG" id="COG0815">
    <property type="taxonomic scope" value="Bacteria"/>
</dbReference>
<evidence type="ECO:0000256" key="2">
    <source>
        <dbReference type="ARBA" id="ARBA00022475"/>
    </source>
</evidence>
<feature type="region of interest" description="Disordered" evidence="9">
    <location>
        <begin position="1"/>
        <end position="40"/>
    </location>
</feature>
<evidence type="ECO:0000256" key="3">
    <source>
        <dbReference type="ARBA" id="ARBA00022679"/>
    </source>
</evidence>
<dbReference type="InterPro" id="IPR045378">
    <property type="entry name" value="LNT_N"/>
</dbReference>
<dbReference type="AlphaFoldDB" id="Q9RUN1"/>
<evidence type="ECO:0000313" key="12">
    <source>
        <dbReference type="Proteomes" id="UP000002524"/>
    </source>
</evidence>
<keyword evidence="12" id="KW-1185">Reference proteome</keyword>
<dbReference type="InParanoid" id="Q9RUN1"/>
<dbReference type="STRING" id="243230.DR_1353"/>
<feature type="transmembrane region" description="Helical" evidence="8">
    <location>
        <begin position="153"/>
        <end position="174"/>
    </location>
</feature>
<dbReference type="Pfam" id="PF20154">
    <property type="entry name" value="LNT_N"/>
    <property type="match status" value="1"/>
</dbReference>
<dbReference type="EC" id="2.3.1.269" evidence="8"/>
<dbReference type="NCBIfam" id="TIGR00546">
    <property type="entry name" value="lnt"/>
    <property type="match status" value="1"/>
</dbReference>
<protein>
    <recommendedName>
        <fullName evidence="8">Apolipoprotein N-acyltransferase</fullName>
        <shortName evidence="8">ALP N-acyltransferase</shortName>
        <ecNumber evidence="8">2.3.1.269</ecNumber>
    </recommendedName>
</protein>
<keyword evidence="3 8" id="KW-0808">Transferase</keyword>
<dbReference type="InterPro" id="IPR004563">
    <property type="entry name" value="Apolipo_AcylTrfase"/>
</dbReference>
<dbReference type="OrthoDB" id="9804277at2"/>